<feature type="transmembrane region" description="Helical" evidence="1">
    <location>
        <begin position="21"/>
        <end position="40"/>
    </location>
</feature>
<organism evidence="2 3">
    <name type="scientific">Shewanella algidipiscicola</name>
    <dbReference type="NCBI Taxonomy" id="614070"/>
    <lineage>
        <taxon>Bacteria</taxon>
        <taxon>Pseudomonadati</taxon>
        <taxon>Pseudomonadota</taxon>
        <taxon>Gammaproteobacteria</taxon>
        <taxon>Alteromonadales</taxon>
        <taxon>Shewanellaceae</taxon>
        <taxon>Shewanella</taxon>
    </lineage>
</organism>
<reference evidence="2 3" key="1">
    <citation type="submission" date="2021-05" db="EMBL/GenBank/DDBJ databases">
        <title>Molecular characterization for Shewanella algae harboring chromosomal blaOXA-55-like strains isolated from clinical and environment sample.</title>
        <authorList>
            <person name="Ohama Y."/>
            <person name="Aoki K."/>
            <person name="Harada S."/>
            <person name="Moriya K."/>
            <person name="Ishii Y."/>
            <person name="Tateda K."/>
        </authorList>
    </citation>
    <scope>NUCLEOTIDE SEQUENCE [LARGE SCALE GENOMIC DNA]</scope>
    <source>
        <strain evidence="2 3">LMG 23746</strain>
    </source>
</reference>
<comment type="caution">
    <text evidence="2">The sequence shown here is derived from an EMBL/GenBank/DDBJ whole genome shotgun (WGS) entry which is preliminary data.</text>
</comment>
<keyword evidence="1" id="KW-1133">Transmembrane helix</keyword>
<dbReference type="Proteomes" id="UP000761574">
    <property type="component" value="Unassembled WGS sequence"/>
</dbReference>
<evidence type="ECO:0000313" key="3">
    <source>
        <dbReference type="Proteomes" id="UP000761574"/>
    </source>
</evidence>
<dbReference type="EMBL" id="BPFB01000009">
    <property type="protein sequence ID" value="GIU44601.1"/>
    <property type="molecule type" value="Genomic_DNA"/>
</dbReference>
<feature type="transmembrane region" description="Helical" evidence="1">
    <location>
        <begin position="60"/>
        <end position="79"/>
    </location>
</feature>
<proteinExistence type="predicted"/>
<name>A0ABQ4PAT4_9GAMM</name>
<protein>
    <submittedName>
        <fullName evidence="2">Uncharacterized protein</fullName>
    </submittedName>
</protein>
<evidence type="ECO:0000256" key="1">
    <source>
        <dbReference type="SAM" id="Phobius"/>
    </source>
</evidence>
<evidence type="ECO:0000313" key="2">
    <source>
        <dbReference type="EMBL" id="GIU44601.1"/>
    </source>
</evidence>
<keyword evidence="1" id="KW-0812">Transmembrane</keyword>
<accession>A0ABQ4PAT4</accession>
<keyword evidence="1" id="KW-0472">Membrane</keyword>
<gene>
    <name evidence="2" type="ORF">TUM4630_10690</name>
</gene>
<sequence length="90" mass="10550">MYMKLFIQQEFKNVLNQKLVYPIRLYFQVLGFLLISQCLYSLADSFLRLGELQVTWRADWVYNASCVLWIVYLVTIIIVGKSTATSDKNC</sequence>
<keyword evidence="3" id="KW-1185">Reference proteome</keyword>